<evidence type="ECO:0000256" key="2">
    <source>
        <dbReference type="ARBA" id="ARBA00022737"/>
    </source>
</evidence>
<name>A0A7X9XD08_9BACT</name>
<keyword evidence="2" id="KW-0677">Repeat</keyword>
<organism evidence="3 4">
    <name type="scientific">Flammeovirga aprica JL-4</name>
    <dbReference type="NCBI Taxonomy" id="694437"/>
    <lineage>
        <taxon>Bacteria</taxon>
        <taxon>Pseudomonadati</taxon>
        <taxon>Bacteroidota</taxon>
        <taxon>Cytophagia</taxon>
        <taxon>Cytophagales</taxon>
        <taxon>Flammeovirgaceae</taxon>
        <taxon>Flammeovirga</taxon>
    </lineage>
</organism>
<keyword evidence="1" id="KW-0433">Leucine-rich repeat</keyword>
<dbReference type="RefSeq" id="WP_169660489.1">
    <property type="nucleotide sequence ID" value="NZ_JABANE010000149.1"/>
</dbReference>
<sequence length="70" mass="8097">MFEFKLNEKSIKALSNLNKLDLSKNNLTDENFCYDVKHLKSLKVLDLRGNKITKIPEDVRDALQGCEMLL</sequence>
<dbReference type="InterPro" id="IPR032675">
    <property type="entry name" value="LRR_dom_sf"/>
</dbReference>
<gene>
    <name evidence="3" type="ORF">HHU12_30320</name>
</gene>
<evidence type="ECO:0000313" key="4">
    <source>
        <dbReference type="Proteomes" id="UP000576082"/>
    </source>
</evidence>
<dbReference type="Pfam" id="PF12799">
    <property type="entry name" value="LRR_4"/>
    <property type="match status" value="1"/>
</dbReference>
<dbReference type="Gene3D" id="3.80.10.10">
    <property type="entry name" value="Ribonuclease Inhibitor"/>
    <property type="match status" value="1"/>
</dbReference>
<dbReference type="PRINTS" id="PR00019">
    <property type="entry name" value="LEURICHRPT"/>
</dbReference>
<dbReference type="SUPFAM" id="SSF52075">
    <property type="entry name" value="Outer arm dynein light chain 1"/>
    <property type="match status" value="1"/>
</dbReference>
<dbReference type="InterPro" id="IPR025875">
    <property type="entry name" value="Leu-rich_rpt_4"/>
</dbReference>
<dbReference type="EMBL" id="JABANE010000149">
    <property type="protein sequence ID" value="NME72295.1"/>
    <property type="molecule type" value="Genomic_DNA"/>
</dbReference>
<proteinExistence type="predicted"/>
<comment type="caution">
    <text evidence="3">The sequence shown here is derived from an EMBL/GenBank/DDBJ whole genome shotgun (WGS) entry which is preliminary data.</text>
</comment>
<dbReference type="InterPro" id="IPR001611">
    <property type="entry name" value="Leu-rich_rpt"/>
</dbReference>
<dbReference type="Proteomes" id="UP000576082">
    <property type="component" value="Unassembled WGS sequence"/>
</dbReference>
<evidence type="ECO:0000256" key="1">
    <source>
        <dbReference type="ARBA" id="ARBA00022614"/>
    </source>
</evidence>
<accession>A0A7X9XD08</accession>
<dbReference type="AlphaFoldDB" id="A0A7X9XD08"/>
<evidence type="ECO:0000313" key="3">
    <source>
        <dbReference type="EMBL" id="NME72295.1"/>
    </source>
</evidence>
<protein>
    <recommendedName>
        <fullName evidence="5">Leucine-rich repeat domain-containing protein</fullName>
    </recommendedName>
</protein>
<keyword evidence="4" id="KW-1185">Reference proteome</keyword>
<dbReference type="PROSITE" id="PS51450">
    <property type="entry name" value="LRR"/>
    <property type="match status" value="1"/>
</dbReference>
<evidence type="ECO:0008006" key="5">
    <source>
        <dbReference type="Google" id="ProtNLM"/>
    </source>
</evidence>
<reference evidence="3 4" key="1">
    <citation type="submission" date="2020-04" db="EMBL/GenBank/DDBJ databases">
        <title>Flammeovirga sp. SR4, a novel species isolated from seawater.</title>
        <authorList>
            <person name="Wang X."/>
        </authorList>
    </citation>
    <scope>NUCLEOTIDE SEQUENCE [LARGE SCALE GENOMIC DNA]</scope>
    <source>
        <strain evidence="3 4">ATCC 23126</strain>
    </source>
</reference>